<dbReference type="RefSeq" id="WP_159435218.1">
    <property type="nucleotide sequence ID" value="NZ_FOJM01000006.1"/>
</dbReference>
<evidence type="ECO:0008006" key="4">
    <source>
        <dbReference type="Google" id="ProtNLM"/>
    </source>
</evidence>
<keyword evidence="1" id="KW-1133">Transmembrane helix</keyword>
<dbReference type="STRING" id="332999.SAMN04488511_106243"/>
<reference evidence="3" key="1">
    <citation type="submission" date="2016-10" db="EMBL/GenBank/DDBJ databases">
        <authorList>
            <person name="Varghese N."/>
            <person name="Submissions S."/>
        </authorList>
    </citation>
    <scope>NUCLEOTIDE SEQUENCE [LARGE SCALE GENOMIC DNA]</scope>
    <source>
        <strain evidence="3">DSM 18130</strain>
    </source>
</reference>
<accession>A0A1I0T6S5</accession>
<dbReference type="Proteomes" id="UP000198836">
    <property type="component" value="Unassembled WGS sequence"/>
</dbReference>
<keyword evidence="1" id="KW-0812">Transmembrane</keyword>
<evidence type="ECO:0000256" key="1">
    <source>
        <dbReference type="SAM" id="Phobius"/>
    </source>
</evidence>
<feature type="transmembrane region" description="Helical" evidence="1">
    <location>
        <begin position="31"/>
        <end position="54"/>
    </location>
</feature>
<organism evidence="2 3">
    <name type="scientific">Pedobacter suwonensis</name>
    <dbReference type="NCBI Taxonomy" id="332999"/>
    <lineage>
        <taxon>Bacteria</taxon>
        <taxon>Pseudomonadati</taxon>
        <taxon>Bacteroidota</taxon>
        <taxon>Sphingobacteriia</taxon>
        <taxon>Sphingobacteriales</taxon>
        <taxon>Sphingobacteriaceae</taxon>
        <taxon>Pedobacter</taxon>
    </lineage>
</organism>
<name>A0A1I0T6S5_9SPHI</name>
<dbReference type="OrthoDB" id="1725737at2"/>
<keyword evidence="3" id="KW-1185">Reference proteome</keyword>
<dbReference type="AlphaFoldDB" id="A0A1I0T6S5"/>
<protein>
    <recommendedName>
        <fullName evidence="4">Haemolysin XhlA</fullName>
    </recommendedName>
</protein>
<sequence length="56" mass="6359">MPELDNKKEILATKEDIGHTKEALANAKAEIIKWMFIFWIGQIAATVGIILTYLKK</sequence>
<dbReference type="EMBL" id="FOJM01000006">
    <property type="protein sequence ID" value="SFA47505.1"/>
    <property type="molecule type" value="Genomic_DNA"/>
</dbReference>
<gene>
    <name evidence="2" type="ORF">SAMN04488511_106243</name>
</gene>
<evidence type="ECO:0000313" key="3">
    <source>
        <dbReference type="Proteomes" id="UP000198836"/>
    </source>
</evidence>
<proteinExistence type="predicted"/>
<evidence type="ECO:0000313" key="2">
    <source>
        <dbReference type="EMBL" id="SFA47505.1"/>
    </source>
</evidence>
<keyword evidence="1" id="KW-0472">Membrane</keyword>